<reference evidence="1" key="1">
    <citation type="submission" date="2022-10" db="EMBL/GenBank/DDBJ databases">
        <title>Culturing micro-colonial fungi from biological soil crusts in the Mojave desert and describing Neophaeococcomyces mojavensis, and introducing the new genera and species Taxawa tesnikishii.</title>
        <authorList>
            <person name="Kurbessoian T."/>
            <person name="Stajich J.E."/>
        </authorList>
    </citation>
    <scope>NUCLEOTIDE SEQUENCE</scope>
    <source>
        <strain evidence="1">JES_112</strain>
    </source>
</reference>
<accession>A0ACC3A3Z4</accession>
<gene>
    <name evidence="1" type="ORF">H2198_006053</name>
</gene>
<comment type="caution">
    <text evidence="1">The sequence shown here is derived from an EMBL/GenBank/DDBJ whole genome shotgun (WGS) entry which is preliminary data.</text>
</comment>
<sequence>MRLFHSLLQASIIALSATPALAASWTFTDATVSVQSKGTGVGGSQKESLKAGKPLAKAITLGPSDSLKIILTTQEDKSAKRPHQAFLLLKDATSNLDVSYPLSVKETGKAKVDLTQKELPTQFTRKGSKITASLVIASFGSSTGYNSEVFTLDVASDQGLPASTSGKPLRYGKLPEIHHIFRGDQKMPNILISTIFTLAAVATLPILLGAWLFLGGNVNHLQKALSDAPVAHALFVGSIVGLEGILFMYYSSWNLFQTLPALVAVGTVTFLSGSRALTEVQDRRLAGLR</sequence>
<protein>
    <submittedName>
        <fullName evidence="1">Uncharacterized protein</fullName>
    </submittedName>
</protein>
<evidence type="ECO:0000313" key="1">
    <source>
        <dbReference type="EMBL" id="KAJ9655008.1"/>
    </source>
</evidence>
<keyword evidence="2" id="KW-1185">Reference proteome</keyword>
<evidence type="ECO:0000313" key="2">
    <source>
        <dbReference type="Proteomes" id="UP001172386"/>
    </source>
</evidence>
<dbReference type="EMBL" id="JAPDRQ010000107">
    <property type="protein sequence ID" value="KAJ9655008.1"/>
    <property type="molecule type" value="Genomic_DNA"/>
</dbReference>
<name>A0ACC3A3Z4_9EURO</name>
<organism evidence="1 2">
    <name type="scientific">Neophaeococcomyces mojaviensis</name>
    <dbReference type="NCBI Taxonomy" id="3383035"/>
    <lineage>
        <taxon>Eukaryota</taxon>
        <taxon>Fungi</taxon>
        <taxon>Dikarya</taxon>
        <taxon>Ascomycota</taxon>
        <taxon>Pezizomycotina</taxon>
        <taxon>Eurotiomycetes</taxon>
        <taxon>Chaetothyriomycetidae</taxon>
        <taxon>Chaetothyriales</taxon>
        <taxon>Chaetothyriales incertae sedis</taxon>
        <taxon>Neophaeococcomyces</taxon>
    </lineage>
</organism>
<dbReference type="Proteomes" id="UP001172386">
    <property type="component" value="Unassembled WGS sequence"/>
</dbReference>
<proteinExistence type="predicted"/>